<dbReference type="Proteomes" id="UP000289340">
    <property type="component" value="Chromosome 1"/>
</dbReference>
<dbReference type="EMBL" id="QZWG01000001">
    <property type="protein sequence ID" value="RZC29766.1"/>
    <property type="molecule type" value="Genomic_DNA"/>
</dbReference>
<sequence length="152" mass="17482">MFFLFFLTSHSSSFSSLTLLCIFFLPIHRTSSSSSSSCSNPIIFIVLFLKPYHPSLMESSGYSHNTGSGLNRHCVHCECNLYAPLATAWTDNNAGVRFFGCGNYKDLWRQVCNFFEWYDPSLNPHVKKIIIGLMRNLEEFKNIENELRTKHI</sequence>
<gene>
    <name evidence="7" type="ORF">D0Y65_001386</name>
</gene>
<evidence type="ECO:0000259" key="6">
    <source>
        <dbReference type="PROSITE" id="PS51999"/>
    </source>
</evidence>
<evidence type="ECO:0000313" key="7">
    <source>
        <dbReference type="EMBL" id="RZC29766.1"/>
    </source>
</evidence>
<keyword evidence="2 4" id="KW-0863">Zinc-finger</keyword>
<dbReference type="GO" id="GO:0008270">
    <property type="term" value="F:zinc ion binding"/>
    <property type="evidence" value="ECO:0007669"/>
    <property type="project" value="UniProtKB-KW"/>
</dbReference>
<evidence type="ECO:0000256" key="3">
    <source>
        <dbReference type="ARBA" id="ARBA00022833"/>
    </source>
</evidence>
<feature type="chain" id="PRO_5019000895" description="GRF-type domain-containing protein" evidence="5">
    <location>
        <begin position="33"/>
        <end position="152"/>
    </location>
</feature>
<protein>
    <recommendedName>
        <fullName evidence="6">GRF-type domain-containing protein</fullName>
    </recommendedName>
</protein>
<evidence type="ECO:0000256" key="2">
    <source>
        <dbReference type="ARBA" id="ARBA00022771"/>
    </source>
</evidence>
<feature type="domain" description="GRF-type" evidence="6">
    <location>
        <begin position="74"/>
        <end position="121"/>
    </location>
</feature>
<evidence type="ECO:0000256" key="4">
    <source>
        <dbReference type="PROSITE-ProRule" id="PRU01343"/>
    </source>
</evidence>
<feature type="signal peptide" evidence="5">
    <location>
        <begin position="1"/>
        <end position="32"/>
    </location>
</feature>
<evidence type="ECO:0000256" key="5">
    <source>
        <dbReference type="SAM" id="SignalP"/>
    </source>
</evidence>
<keyword evidence="8" id="KW-1185">Reference proteome</keyword>
<organism evidence="7 8">
    <name type="scientific">Glycine soja</name>
    <name type="common">Wild soybean</name>
    <dbReference type="NCBI Taxonomy" id="3848"/>
    <lineage>
        <taxon>Eukaryota</taxon>
        <taxon>Viridiplantae</taxon>
        <taxon>Streptophyta</taxon>
        <taxon>Embryophyta</taxon>
        <taxon>Tracheophyta</taxon>
        <taxon>Spermatophyta</taxon>
        <taxon>Magnoliopsida</taxon>
        <taxon>eudicotyledons</taxon>
        <taxon>Gunneridae</taxon>
        <taxon>Pentapetalae</taxon>
        <taxon>rosids</taxon>
        <taxon>fabids</taxon>
        <taxon>Fabales</taxon>
        <taxon>Fabaceae</taxon>
        <taxon>Papilionoideae</taxon>
        <taxon>50 kb inversion clade</taxon>
        <taxon>NPAAA clade</taxon>
        <taxon>indigoferoid/millettioid clade</taxon>
        <taxon>Phaseoleae</taxon>
        <taxon>Glycine</taxon>
        <taxon>Glycine subgen. Soja</taxon>
    </lineage>
</organism>
<evidence type="ECO:0000256" key="1">
    <source>
        <dbReference type="ARBA" id="ARBA00022723"/>
    </source>
</evidence>
<keyword evidence="1" id="KW-0479">Metal-binding</keyword>
<proteinExistence type="predicted"/>
<dbReference type="AlphaFoldDB" id="A0A445M2J7"/>
<keyword evidence="3" id="KW-0862">Zinc</keyword>
<reference evidence="7 8" key="1">
    <citation type="submission" date="2018-09" db="EMBL/GenBank/DDBJ databases">
        <title>A high-quality reference genome of wild soybean provides a powerful tool to mine soybean genomes.</title>
        <authorList>
            <person name="Xie M."/>
            <person name="Chung C.Y.L."/>
            <person name="Li M.-W."/>
            <person name="Wong F.-L."/>
            <person name="Chan T.-F."/>
            <person name="Lam H.-M."/>
        </authorList>
    </citation>
    <scope>NUCLEOTIDE SEQUENCE [LARGE SCALE GENOMIC DNA]</scope>
    <source>
        <strain evidence="8">cv. W05</strain>
        <tissue evidence="7">Hypocotyl of etiolated seedlings</tissue>
    </source>
</reference>
<dbReference type="PROSITE" id="PS51999">
    <property type="entry name" value="ZF_GRF"/>
    <property type="match status" value="1"/>
</dbReference>
<dbReference type="InterPro" id="IPR010666">
    <property type="entry name" value="Znf_GRF"/>
</dbReference>
<keyword evidence="5" id="KW-0732">Signal</keyword>
<comment type="caution">
    <text evidence="7">The sequence shown here is derived from an EMBL/GenBank/DDBJ whole genome shotgun (WGS) entry which is preliminary data.</text>
</comment>
<evidence type="ECO:0000313" key="8">
    <source>
        <dbReference type="Proteomes" id="UP000289340"/>
    </source>
</evidence>
<name>A0A445M2J7_GLYSO</name>
<accession>A0A445M2J7</accession>
<dbReference type="PANTHER" id="PTHR33248">
    <property type="entry name" value="ZINC ION-BINDING PROTEIN"/>
    <property type="match status" value="1"/>
</dbReference>